<sequence>MATASDHFDQYKRNRALLGNLATLSPPPWDWMVTITFYAAVHLVEYIIVSKLNKSSENHDQRKKYIAMVSELKPIGKIYMRLEFISHQSRYQCIPFNEKSYKQCLKQLEDIENKLI</sequence>
<keyword evidence="1" id="KW-0812">Transmembrane</keyword>
<protein>
    <recommendedName>
        <fullName evidence="4">HEPN domain-containing protein</fullName>
    </recommendedName>
</protein>
<evidence type="ECO:0008006" key="4">
    <source>
        <dbReference type="Google" id="ProtNLM"/>
    </source>
</evidence>
<dbReference type="EMBL" id="BDUF01000057">
    <property type="protein sequence ID" value="GAX90442.1"/>
    <property type="molecule type" value="Genomic_DNA"/>
</dbReference>
<dbReference type="RefSeq" id="WP_096182170.1">
    <property type="nucleotide sequence ID" value="NZ_BDUF01000057.1"/>
</dbReference>
<evidence type="ECO:0000313" key="2">
    <source>
        <dbReference type="EMBL" id="GAX90442.1"/>
    </source>
</evidence>
<dbReference type="AlphaFoldDB" id="A0A292YDP9"/>
<reference evidence="3" key="1">
    <citation type="submission" date="2017-07" db="EMBL/GenBank/DDBJ databases">
        <title>Draft genome sequence of Effusibacillus lacus strain skLN1.</title>
        <authorList>
            <person name="Watanabe M."/>
            <person name="Kojima H."/>
            <person name="Fukui M."/>
        </authorList>
    </citation>
    <scope>NUCLEOTIDE SEQUENCE [LARGE SCALE GENOMIC DNA]</scope>
    <source>
        <strain evidence="3">skLN1</strain>
    </source>
</reference>
<keyword evidence="1" id="KW-0472">Membrane</keyword>
<organism evidence="2 3">
    <name type="scientific">Effusibacillus lacus</name>
    <dbReference type="NCBI Taxonomy" id="1348429"/>
    <lineage>
        <taxon>Bacteria</taxon>
        <taxon>Bacillati</taxon>
        <taxon>Bacillota</taxon>
        <taxon>Bacilli</taxon>
        <taxon>Bacillales</taxon>
        <taxon>Alicyclobacillaceae</taxon>
        <taxon>Effusibacillus</taxon>
    </lineage>
</organism>
<feature type="transmembrane region" description="Helical" evidence="1">
    <location>
        <begin position="31"/>
        <end position="49"/>
    </location>
</feature>
<accession>A0A292YDP9</accession>
<name>A0A292YDP9_9BACL</name>
<comment type="caution">
    <text evidence="2">The sequence shown here is derived from an EMBL/GenBank/DDBJ whole genome shotgun (WGS) entry which is preliminary data.</text>
</comment>
<gene>
    <name evidence="2" type="ORF">EFBL_2069</name>
</gene>
<evidence type="ECO:0000313" key="3">
    <source>
        <dbReference type="Proteomes" id="UP000217785"/>
    </source>
</evidence>
<keyword evidence="3" id="KW-1185">Reference proteome</keyword>
<keyword evidence="1" id="KW-1133">Transmembrane helix</keyword>
<evidence type="ECO:0000256" key="1">
    <source>
        <dbReference type="SAM" id="Phobius"/>
    </source>
</evidence>
<dbReference type="Proteomes" id="UP000217785">
    <property type="component" value="Unassembled WGS sequence"/>
</dbReference>
<proteinExistence type="predicted"/>
<dbReference type="OrthoDB" id="3035938at2"/>